<comment type="similarity">
    <text evidence="1">Belongs to the glycosyl hydrolase 2 family.</text>
</comment>
<dbReference type="Pfam" id="PF18368">
    <property type="entry name" value="Ig_GlcNase"/>
    <property type="match status" value="1"/>
</dbReference>
<dbReference type="InterPro" id="IPR041351">
    <property type="entry name" value="Ig_GlcNase"/>
</dbReference>
<dbReference type="InterPro" id="IPR054593">
    <property type="entry name" value="Beta-mannosidase-like_N2"/>
</dbReference>
<keyword evidence="3" id="KW-0326">Glycosidase</keyword>
<evidence type="ECO:0008006" key="7">
    <source>
        <dbReference type="Google" id="ProtNLM"/>
    </source>
</evidence>
<feature type="domain" description="Exo-beta-D-glucosaminidase Ig-fold" evidence="4">
    <location>
        <begin position="717"/>
        <end position="821"/>
    </location>
</feature>
<dbReference type="InterPro" id="IPR043534">
    <property type="entry name" value="EBDG/EBM"/>
</dbReference>
<dbReference type="Gene3D" id="3.20.20.80">
    <property type="entry name" value="Glycosidases"/>
    <property type="match status" value="1"/>
</dbReference>
<evidence type="ECO:0000259" key="4">
    <source>
        <dbReference type="Pfam" id="PF18368"/>
    </source>
</evidence>
<dbReference type="PANTHER" id="PTHR43536:SF1">
    <property type="entry name" value="MANNOSYLGLYCOPROTEIN ENDO-BETA-MANNOSIDASE"/>
    <property type="match status" value="1"/>
</dbReference>
<evidence type="ECO:0000259" key="5">
    <source>
        <dbReference type="Pfam" id="PF22666"/>
    </source>
</evidence>
<dbReference type="Gene3D" id="2.60.120.260">
    <property type="entry name" value="Galactose-binding domain-like"/>
    <property type="match status" value="1"/>
</dbReference>
<reference evidence="6" key="1">
    <citation type="submission" date="2021-01" db="EMBL/GenBank/DDBJ databases">
        <authorList>
            <person name="Corre E."/>
            <person name="Pelletier E."/>
            <person name="Niang G."/>
            <person name="Scheremetjew M."/>
            <person name="Finn R."/>
            <person name="Kale V."/>
            <person name="Holt S."/>
            <person name="Cochrane G."/>
            <person name="Meng A."/>
            <person name="Brown T."/>
            <person name="Cohen L."/>
        </authorList>
    </citation>
    <scope>NUCLEOTIDE SEQUENCE</scope>
    <source>
        <strain evidence="6">CCAP 1951/1</strain>
    </source>
</reference>
<organism evidence="6">
    <name type="scientific">Neobodo designis</name>
    <name type="common">Flagellated protozoan</name>
    <name type="synonym">Bodo designis</name>
    <dbReference type="NCBI Taxonomy" id="312471"/>
    <lineage>
        <taxon>Eukaryota</taxon>
        <taxon>Discoba</taxon>
        <taxon>Euglenozoa</taxon>
        <taxon>Kinetoplastea</taxon>
        <taxon>Metakinetoplastina</taxon>
        <taxon>Neobodonida</taxon>
        <taxon>Neobodo</taxon>
    </lineage>
</organism>
<dbReference type="InterPro" id="IPR017853">
    <property type="entry name" value="GH"/>
</dbReference>
<dbReference type="AlphaFoldDB" id="A0A7S1PV44"/>
<evidence type="ECO:0000256" key="2">
    <source>
        <dbReference type="ARBA" id="ARBA00022801"/>
    </source>
</evidence>
<name>A0A7S1PV44_NEODS</name>
<dbReference type="InterPro" id="IPR036156">
    <property type="entry name" value="Beta-gal/glucu_dom_sf"/>
</dbReference>
<proteinExistence type="inferred from homology"/>
<gene>
    <name evidence="6" type="ORF">NDES1114_LOCUS9532</name>
</gene>
<dbReference type="SUPFAM" id="SSF49785">
    <property type="entry name" value="Galactose-binding domain-like"/>
    <property type="match status" value="1"/>
</dbReference>
<dbReference type="GO" id="GO:0004553">
    <property type="term" value="F:hydrolase activity, hydrolyzing O-glycosyl compounds"/>
    <property type="evidence" value="ECO:0007669"/>
    <property type="project" value="InterPro"/>
</dbReference>
<dbReference type="InterPro" id="IPR013783">
    <property type="entry name" value="Ig-like_fold"/>
</dbReference>
<feature type="domain" description="Beta-mannosidase-like galactose-binding" evidence="5">
    <location>
        <begin position="7"/>
        <end position="108"/>
    </location>
</feature>
<evidence type="ECO:0000256" key="3">
    <source>
        <dbReference type="ARBA" id="ARBA00023295"/>
    </source>
</evidence>
<dbReference type="InterPro" id="IPR008979">
    <property type="entry name" value="Galactose-bd-like_sf"/>
</dbReference>
<dbReference type="SUPFAM" id="SSF51445">
    <property type="entry name" value="(Trans)glycosidases"/>
    <property type="match status" value="1"/>
</dbReference>
<accession>A0A7S1PV44</accession>
<dbReference type="Pfam" id="PF22666">
    <property type="entry name" value="Glyco_hydro_2_N2"/>
    <property type="match status" value="1"/>
</dbReference>
<dbReference type="EMBL" id="HBGF01014559">
    <property type="protein sequence ID" value="CAD9105553.1"/>
    <property type="molecule type" value="Transcribed_RNA"/>
</dbReference>
<dbReference type="SUPFAM" id="SSF49303">
    <property type="entry name" value="beta-Galactosidase/glucuronidase domain"/>
    <property type="match status" value="2"/>
</dbReference>
<dbReference type="Gene3D" id="2.60.40.10">
    <property type="entry name" value="Immunoglobulins"/>
    <property type="match status" value="2"/>
</dbReference>
<keyword evidence="2" id="KW-0378">Hydrolase</keyword>
<sequence>MPNTLLGALLHSVPFDPMVDRNLNRISPTPFLRRAWWLNSTFAACASTQAAILELRGINYRADVLVNGVVVASNTSIVGPFRRFVLDVTALQESTNSLAIRLVPPFDNTFPPNSNTTDLSITFVDWSPDPPDRSMGILEPTTLSCVALPVSFLSIVPNTTVGESEFNVSLSVSFKQLARCLPVNASLTVVLSLSDGNVINVTSAFNNTTPQKLRVLLSSTDYGSLRFTNKTYLWNPWQIGPPTMHTAAIYLNAGTVALELFRGKIAFRQVSSFIDAKGSRQFVVNRHPIQIRGGGWAPDLFLRADEQKLYNEFLMIRHMGLNAIRLEGKFMWDGFFDLADSMGLMILPGWCCCDSWQHWAYWGKEQYAVAASSLRWQLNRLARHPSVITFFYSSDQLPPARVEHMYLQVIRDSLWPNPTVSSASATPSPISGPSGVKMSGPYAWVPPAYWLSDDNKNFADLGGAWGFLTEGGPGSSPLTEMSWSKTVSAKYRWSAAGLLGEMFSYHCANPMGLFRDMRYFVPALNARYGSASTAGATLHRAQVATFEAIRAMFEGYSRKKHDGATGVIQWMMNNPWPSNMWHLFDFWQGVGGGFYGARRACSSVNVMLSYTDWSVAVVNSLFEDVWYRTTPLTITAAAIAMNGSELWAGRVTVGDSLPADAVLQLPQLTVPLATVSSAHDVVLVRLQWNSPAGTNDVNDYWLSYPMDVINWTDSNFFRTGVSRFANFSGLLQTANTSDVSIEDKVFSVREPEGTILNLTLRNVGERIAFAVSIHITSPVHPIEVTPTLCSENYLNLLPSERRQIVCEMPTLATSTGALVHISTYKGTAQGE</sequence>
<protein>
    <recommendedName>
        <fullName evidence="7">Exo-1,4-beta-D-glucosaminidase</fullName>
    </recommendedName>
</protein>
<evidence type="ECO:0000313" key="6">
    <source>
        <dbReference type="EMBL" id="CAD9105553.1"/>
    </source>
</evidence>
<evidence type="ECO:0000256" key="1">
    <source>
        <dbReference type="ARBA" id="ARBA00007401"/>
    </source>
</evidence>
<dbReference type="PANTHER" id="PTHR43536">
    <property type="entry name" value="MANNOSYLGLYCOPROTEIN ENDO-BETA-MANNOSIDASE"/>
    <property type="match status" value="1"/>
</dbReference>